<feature type="binding site" evidence="6">
    <location>
        <begin position="195"/>
        <end position="196"/>
    </location>
    <ligand>
        <name>substrate</name>
    </ligand>
</feature>
<dbReference type="InterPro" id="IPR036152">
    <property type="entry name" value="Asp/glu_Ase-like_sf"/>
</dbReference>
<protein>
    <recommendedName>
        <fullName evidence="1">asparaginase</fullName>
        <ecNumber evidence="1">3.5.1.1</ecNumber>
    </recommendedName>
</protein>
<dbReference type="STRING" id="180088.A0A1J8Q5H2"/>
<dbReference type="PROSITE" id="PS00144">
    <property type="entry name" value="ASN_GLN_ASE_1"/>
    <property type="match status" value="1"/>
</dbReference>
<dbReference type="InterPro" id="IPR027474">
    <property type="entry name" value="L-asparaginase_N"/>
</dbReference>
<evidence type="ECO:0000256" key="7">
    <source>
        <dbReference type="PROSITE-ProRule" id="PRU00023"/>
    </source>
</evidence>
<keyword evidence="3" id="KW-0378">Hydrolase</keyword>
<organism evidence="12 13">
    <name type="scientific">Rhizopogon vesiculosus</name>
    <dbReference type="NCBI Taxonomy" id="180088"/>
    <lineage>
        <taxon>Eukaryota</taxon>
        <taxon>Fungi</taxon>
        <taxon>Dikarya</taxon>
        <taxon>Basidiomycota</taxon>
        <taxon>Agaricomycotina</taxon>
        <taxon>Agaricomycetes</taxon>
        <taxon>Agaricomycetidae</taxon>
        <taxon>Boletales</taxon>
        <taxon>Suillineae</taxon>
        <taxon>Rhizopogonaceae</taxon>
        <taxon>Rhizopogon</taxon>
    </lineage>
</organism>
<evidence type="ECO:0000259" key="11">
    <source>
        <dbReference type="Pfam" id="PF17763"/>
    </source>
</evidence>
<dbReference type="PIRSF" id="PIRSF500176">
    <property type="entry name" value="L_ASNase"/>
    <property type="match status" value="1"/>
</dbReference>
<dbReference type="SUPFAM" id="SSF53774">
    <property type="entry name" value="Glutaminase/Asparaginase"/>
    <property type="match status" value="1"/>
</dbReference>
<dbReference type="EC" id="3.5.1.1" evidence="1"/>
<dbReference type="SMART" id="SM00870">
    <property type="entry name" value="Asparaginase"/>
    <property type="match status" value="1"/>
</dbReference>
<evidence type="ECO:0000313" key="12">
    <source>
        <dbReference type="EMBL" id="OJA08945.1"/>
    </source>
</evidence>
<dbReference type="InterPro" id="IPR041725">
    <property type="entry name" value="L-asparaginase_I"/>
</dbReference>
<dbReference type="InterPro" id="IPR006034">
    <property type="entry name" value="Asparaginase/glutaminase-like"/>
</dbReference>
<dbReference type="EMBL" id="LVVM01006096">
    <property type="protein sequence ID" value="OJA08945.1"/>
    <property type="molecule type" value="Genomic_DNA"/>
</dbReference>
<sequence length="658" mass="70623">MEPRQPADEARVLVIYTGGTIGMLVSSRGYIPEPYFLTDTLRSQKRFHDPLQDSLFSNAASVEGYREWSTSGKSSPISPDKVTAAGTSLLVRSSRPVGRTSTLSPSIFSQIENLLEQPECMKIADDVYETRLPSLVTPRSVVPGLGHTKRIRYAILEWSPLLDSSNMEMHDWIRIAGEIELNYSLFDAFVVLHGTDTMSYTSSALSFLLEDLGKTVILTGAQIPLSQLRNDAVDNLLGALSIAGNYIIPECSLYFNHTLYRGNRVSKASSYDLNAFHSPNFPPLVNVGIDIVVNWNDVLRQTSLRRFKAYKGKHMSPHVANLRLFPGMTGTTARAFLAPPTRGIVLETFGAGNASQRPDFLVALKEACDRGVVIVAISQCAKGSVSGDYETGRTLIQAGVVPGGDMTPECALTKLSYLLAKPELTPTQVRSLIGLPLRGELTPPVLSLPAAPSSDDVDIQGLLSQFVRLSSARRADVPQIIIGEEAQDAAVPWSRTAAERASTEAALLPFLVHLAVARDDLEGLEFCLVSGTGSFTASGISEGAGEVIVPGGIVDCLDAGSGRSPLHVAVLNGSTRCVEKLLESVFVDLEAVSHEAEHQQAARQGHAGIVDTLVSAGANLGGMENEAGYVGLAVQNAVRAGNEAVVEIWRRAGTNVMD</sequence>
<name>A0A1J8Q5H2_9AGAM</name>
<evidence type="ECO:0000313" key="13">
    <source>
        <dbReference type="Proteomes" id="UP000183567"/>
    </source>
</evidence>
<evidence type="ECO:0000256" key="6">
    <source>
        <dbReference type="PIRSR" id="PIRSR001220-2"/>
    </source>
</evidence>
<dbReference type="AlphaFoldDB" id="A0A1J8Q5H2"/>
<dbReference type="InterPro" id="IPR027473">
    <property type="entry name" value="L-asparaginase_C"/>
</dbReference>
<feature type="active site" evidence="9">
    <location>
        <position position="195"/>
    </location>
</feature>
<evidence type="ECO:0000256" key="1">
    <source>
        <dbReference type="ARBA" id="ARBA00012920"/>
    </source>
</evidence>
<feature type="binding site" evidence="6">
    <location>
        <position position="164"/>
    </location>
    <ligand>
        <name>substrate</name>
    </ligand>
</feature>
<keyword evidence="13" id="KW-1185">Reference proteome</keyword>
<reference evidence="12 13" key="1">
    <citation type="submission" date="2016-03" db="EMBL/GenBank/DDBJ databases">
        <title>Comparative genomics of the ectomycorrhizal sister species Rhizopogon vinicolor and Rhizopogon vesiculosus (Basidiomycota: Boletales) reveals a divergence of the mating type B locus.</title>
        <authorList>
            <person name="Mujic A.B."/>
            <person name="Kuo A."/>
            <person name="Tritt A."/>
            <person name="Lipzen A."/>
            <person name="Chen C."/>
            <person name="Johnson J."/>
            <person name="Sharma A."/>
            <person name="Barry K."/>
            <person name="Grigoriev I.V."/>
            <person name="Spatafora J.W."/>
        </authorList>
    </citation>
    <scope>NUCLEOTIDE SEQUENCE [LARGE SCALE GENOMIC DNA]</scope>
    <source>
        <strain evidence="12 13">AM-OR11-056</strain>
    </source>
</reference>
<keyword evidence="2" id="KW-0677">Repeat</keyword>
<dbReference type="InterPro" id="IPR027475">
    <property type="entry name" value="Asparaginase/glutaminase_AS2"/>
</dbReference>
<dbReference type="PIRSF" id="PIRSF001220">
    <property type="entry name" value="L-ASNase_gatD"/>
    <property type="match status" value="1"/>
</dbReference>
<dbReference type="InterPro" id="IPR037152">
    <property type="entry name" value="L-asparaginase_N_sf"/>
</dbReference>
<keyword evidence="4 7" id="KW-0040">ANK repeat</keyword>
<dbReference type="GO" id="GO:0004067">
    <property type="term" value="F:asparaginase activity"/>
    <property type="evidence" value="ECO:0007669"/>
    <property type="project" value="UniProtKB-UniRule"/>
</dbReference>
<dbReference type="SFLD" id="SFLDS00057">
    <property type="entry name" value="Glutaminase/Asparaginase"/>
    <property type="match status" value="1"/>
</dbReference>
<dbReference type="InterPro" id="IPR020827">
    <property type="entry name" value="Asparaginase/glutaminase_AS1"/>
</dbReference>
<dbReference type="PRINTS" id="PR00139">
    <property type="entry name" value="ASNGLNASE"/>
</dbReference>
<dbReference type="SUPFAM" id="SSF48403">
    <property type="entry name" value="Ankyrin repeat"/>
    <property type="match status" value="1"/>
</dbReference>
<comment type="similarity">
    <text evidence="5">In the N-terminal section; belongs to the asparaginase 1 family.</text>
</comment>
<dbReference type="PROSITE" id="PS50088">
    <property type="entry name" value="ANK_REPEAT"/>
    <property type="match status" value="1"/>
</dbReference>
<dbReference type="Pfam" id="PF17763">
    <property type="entry name" value="Asparaginase_C"/>
    <property type="match status" value="1"/>
</dbReference>
<dbReference type="OrthoDB" id="542841at2759"/>
<comment type="caution">
    <text evidence="12">The sequence shown here is derived from an EMBL/GenBank/DDBJ whole genome shotgun (WGS) entry which is preliminary data.</text>
</comment>
<feature type="domain" description="L-asparaginase N-terminal" evidence="10">
    <location>
        <begin position="140"/>
        <end position="297"/>
    </location>
</feature>
<evidence type="ECO:0000259" key="10">
    <source>
        <dbReference type="Pfam" id="PF00710"/>
    </source>
</evidence>
<dbReference type="PROSITE" id="PS00917">
    <property type="entry name" value="ASN_GLN_ASE_2"/>
    <property type="match status" value="1"/>
</dbReference>
<accession>A0A1J8Q5H2</accession>
<dbReference type="Gene3D" id="3.40.50.40">
    <property type="match status" value="1"/>
</dbReference>
<evidence type="ECO:0000256" key="3">
    <source>
        <dbReference type="ARBA" id="ARBA00022801"/>
    </source>
</evidence>
<dbReference type="Gene3D" id="1.25.40.20">
    <property type="entry name" value="Ankyrin repeat-containing domain"/>
    <property type="match status" value="1"/>
</dbReference>
<dbReference type="InterPro" id="IPR036770">
    <property type="entry name" value="Ankyrin_rpt-contain_sf"/>
</dbReference>
<dbReference type="GO" id="GO:0006528">
    <property type="term" value="P:asparagine metabolic process"/>
    <property type="evidence" value="ECO:0007669"/>
    <property type="project" value="UniProtKB-ARBA"/>
</dbReference>
<gene>
    <name evidence="12" type="ORF">AZE42_07506</name>
</gene>
<feature type="domain" description="Asparaginase/glutaminase C-terminal" evidence="11">
    <location>
        <begin position="318"/>
        <end position="431"/>
    </location>
</feature>
<feature type="active site" evidence="8">
    <location>
        <position position="20"/>
    </location>
</feature>
<feature type="repeat" description="ANK" evidence="7">
    <location>
        <begin position="561"/>
        <end position="583"/>
    </location>
</feature>
<dbReference type="Gene3D" id="3.40.50.1170">
    <property type="entry name" value="L-asparaginase, N-terminal domain"/>
    <property type="match status" value="1"/>
</dbReference>
<dbReference type="Pfam" id="PF00710">
    <property type="entry name" value="Asparaginase"/>
    <property type="match status" value="1"/>
</dbReference>
<proteinExistence type="inferred from homology"/>
<dbReference type="Proteomes" id="UP000183567">
    <property type="component" value="Unassembled WGS sequence"/>
</dbReference>
<evidence type="ECO:0000256" key="8">
    <source>
        <dbReference type="PROSITE-ProRule" id="PRU10099"/>
    </source>
</evidence>
<dbReference type="PANTHER" id="PTHR11707:SF28">
    <property type="entry name" value="60 KDA LYSOPHOSPHOLIPASE"/>
    <property type="match status" value="1"/>
</dbReference>
<dbReference type="Pfam" id="PF00023">
    <property type="entry name" value="Ank"/>
    <property type="match status" value="1"/>
</dbReference>
<evidence type="ECO:0000256" key="5">
    <source>
        <dbReference type="ARBA" id="ARBA00061199"/>
    </source>
</evidence>
<dbReference type="PANTHER" id="PTHR11707">
    <property type="entry name" value="L-ASPARAGINASE"/>
    <property type="match status" value="1"/>
</dbReference>
<dbReference type="PROSITE" id="PS50297">
    <property type="entry name" value="ANK_REP_REGION"/>
    <property type="match status" value="1"/>
</dbReference>
<evidence type="ECO:0000256" key="2">
    <source>
        <dbReference type="ARBA" id="ARBA00022737"/>
    </source>
</evidence>
<dbReference type="FunFam" id="3.40.50.40:FF:000001">
    <property type="entry name" value="L-asparaginase 1"/>
    <property type="match status" value="1"/>
</dbReference>
<dbReference type="PROSITE" id="PS51732">
    <property type="entry name" value="ASN_GLN_ASE_3"/>
    <property type="match status" value="1"/>
</dbReference>
<dbReference type="CDD" id="cd08963">
    <property type="entry name" value="L-asparaginase_I"/>
    <property type="match status" value="1"/>
</dbReference>
<dbReference type="FunFam" id="3.40.50.1170:FF:000003">
    <property type="entry name" value="60 kDa lysophospholipase"/>
    <property type="match status" value="1"/>
</dbReference>
<dbReference type="InterPro" id="IPR040919">
    <property type="entry name" value="Asparaginase_C"/>
</dbReference>
<evidence type="ECO:0000256" key="4">
    <source>
        <dbReference type="ARBA" id="ARBA00023043"/>
    </source>
</evidence>
<evidence type="ECO:0000256" key="9">
    <source>
        <dbReference type="PROSITE-ProRule" id="PRU10100"/>
    </source>
</evidence>
<dbReference type="InterPro" id="IPR002110">
    <property type="entry name" value="Ankyrin_rpt"/>
</dbReference>